<evidence type="ECO:0000313" key="2">
    <source>
        <dbReference type="Proteomes" id="UP000325945"/>
    </source>
</evidence>
<name>A0A5N6X0B0_9EURO</name>
<dbReference type="Proteomes" id="UP000325945">
    <property type="component" value="Unassembled WGS sequence"/>
</dbReference>
<organism evidence="1 2">
    <name type="scientific">Aspergillus sergii</name>
    <dbReference type="NCBI Taxonomy" id="1034303"/>
    <lineage>
        <taxon>Eukaryota</taxon>
        <taxon>Fungi</taxon>
        <taxon>Dikarya</taxon>
        <taxon>Ascomycota</taxon>
        <taxon>Pezizomycotina</taxon>
        <taxon>Eurotiomycetes</taxon>
        <taxon>Eurotiomycetidae</taxon>
        <taxon>Eurotiales</taxon>
        <taxon>Aspergillaceae</taxon>
        <taxon>Aspergillus</taxon>
        <taxon>Aspergillus subgen. Circumdati</taxon>
    </lineage>
</organism>
<dbReference type="AlphaFoldDB" id="A0A5N6X0B0"/>
<gene>
    <name evidence="1" type="ORF">BDV39DRAFT_88851</name>
</gene>
<keyword evidence="2" id="KW-1185">Reference proteome</keyword>
<proteinExistence type="predicted"/>
<dbReference type="EMBL" id="ML741798">
    <property type="protein sequence ID" value="KAE8326611.1"/>
    <property type="molecule type" value="Genomic_DNA"/>
</dbReference>
<reference evidence="2" key="1">
    <citation type="submission" date="2019-04" db="EMBL/GenBank/DDBJ databases">
        <title>Friends and foes A comparative genomics studyof 23 Aspergillus species from section Flavi.</title>
        <authorList>
            <consortium name="DOE Joint Genome Institute"/>
            <person name="Kjaerbolling I."/>
            <person name="Vesth T."/>
            <person name="Frisvad J.C."/>
            <person name="Nybo J.L."/>
            <person name="Theobald S."/>
            <person name="Kildgaard S."/>
            <person name="Isbrandt T."/>
            <person name="Kuo A."/>
            <person name="Sato A."/>
            <person name="Lyhne E.K."/>
            <person name="Kogle M.E."/>
            <person name="Wiebenga A."/>
            <person name="Kun R.S."/>
            <person name="Lubbers R.J."/>
            <person name="Makela M.R."/>
            <person name="Barry K."/>
            <person name="Chovatia M."/>
            <person name="Clum A."/>
            <person name="Daum C."/>
            <person name="Haridas S."/>
            <person name="He G."/>
            <person name="LaButti K."/>
            <person name="Lipzen A."/>
            <person name="Mondo S."/>
            <person name="Riley R."/>
            <person name="Salamov A."/>
            <person name="Simmons B.A."/>
            <person name="Magnuson J.K."/>
            <person name="Henrissat B."/>
            <person name="Mortensen U.H."/>
            <person name="Larsen T.O."/>
            <person name="Devries R.P."/>
            <person name="Grigoriev I.V."/>
            <person name="Machida M."/>
            <person name="Baker S.E."/>
            <person name="Andersen M.R."/>
        </authorList>
    </citation>
    <scope>NUCLEOTIDE SEQUENCE [LARGE SCALE GENOMIC DNA]</scope>
    <source>
        <strain evidence="2">CBS 130017</strain>
    </source>
</reference>
<evidence type="ECO:0000313" key="1">
    <source>
        <dbReference type="EMBL" id="KAE8326611.1"/>
    </source>
</evidence>
<sequence>MDALTAFGVALGNTTTYADRQHFLRVSVLSFTPSIVGFRKAIFHTRVPFLIRPPTSDHHFIGSPIFNGSGQLAHP</sequence>
<accession>A0A5N6X0B0</accession>
<protein>
    <submittedName>
        <fullName evidence="1">Uncharacterized protein</fullName>
    </submittedName>
</protein>